<dbReference type="SUPFAM" id="SSF56112">
    <property type="entry name" value="Protein kinase-like (PK-like)"/>
    <property type="match status" value="1"/>
</dbReference>
<keyword evidence="2" id="KW-0418">Kinase</keyword>
<dbReference type="AlphaFoldDB" id="A0AA38RR76"/>
<protein>
    <submittedName>
        <fullName evidence="2">Kinase-like protein</fullName>
    </submittedName>
</protein>
<dbReference type="GO" id="GO:0005524">
    <property type="term" value="F:ATP binding"/>
    <property type="evidence" value="ECO:0007669"/>
    <property type="project" value="InterPro"/>
</dbReference>
<dbReference type="SMART" id="SM00220">
    <property type="entry name" value="S_TKc"/>
    <property type="match status" value="1"/>
</dbReference>
<organism evidence="2 3">
    <name type="scientific">Pleurostoma richardsiae</name>
    <dbReference type="NCBI Taxonomy" id="41990"/>
    <lineage>
        <taxon>Eukaryota</taxon>
        <taxon>Fungi</taxon>
        <taxon>Dikarya</taxon>
        <taxon>Ascomycota</taxon>
        <taxon>Pezizomycotina</taxon>
        <taxon>Sordariomycetes</taxon>
        <taxon>Sordariomycetidae</taxon>
        <taxon>Calosphaeriales</taxon>
        <taxon>Pleurostomataceae</taxon>
        <taxon>Pleurostoma</taxon>
    </lineage>
</organism>
<dbReference type="InterPro" id="IPR000719">
    <property type="entry name" value="Prot_kinase_dom"/>
</dbReference>
<dbReference type="GO" id="GO:0004674">
    <property type="term" value="F:protein serine/threonine kinase activity"/>
    <property type="evidence" value="ECO:0007669"/>
    <property type="project" value="TreeGrafter"/>
</dbReference>
<dbReference type="Proteomes" id="UP001174694">
    <property type="component" value="Unassembled WGS sequence"/>
</dbReference>
<sequence length="527" mass="60801">MNETPVAEELTRALDRQLNEEEIRNWARKICTKTPTDQETGEEENTKSKHIKSFRQVFAILVLLEKTDSIGKFLGGGVCDADLPLTKKIPREGGFELRRRKKENNPLECFRKWSLMSKYNFEEWQWAVKAPFFAKGKRNSAKHYRLQEFAVLPFIYDGRREGRPDQMFDGGYGKVFKVDIHPAHHDFNGSDRENGYRKYFAIKRLDTPDRKRFDAEVDILMKFSDDYHAHLISLLATYEQSGYFHLIFHWADADLLRYWMQIDPNPVVNWGTVQWVAKQCQGLTDGLCKIHRYESPMLPRKNSCSQAQGNLDPGYLPSDETLKKRGVSITEEKGKIYGRHGDLKPENVLWFRDGPDDRGILKITDFGLGSFNSKKSRSMEPLKNIARSPSYRAPEYDLEDGKATRACDVWSLGCIFLEFVTWLLGGKQLLEEFGKARLPVDNFPVMLRSDKFFDIETDENGQHKAVVKKSVGESIAKLHGHPRCSAFLHELLDVIESDMLAVDPEFREVGGRILSMDRLDRYQKANA</sequence>
<dbReference type="PANTHER" id="PTHR24359">
    <property type="entry name" value="SERINE/THREONINE-PROTEIN KINASE SBK1"/>
    <property type="match status" value="1"/>
</dbReference>
<dbReference type="Pfam" id="PF00069">
    <property type="entry name" value="Pkinase"/>
    <property type="match status" value="1"/>
</dbReference>
<dbReference type="PANTHER" id="PTHR24359:SF37">
    <property type="entry name" value="PROTEIN KINASE DOMAIN-CONTAINING PROTEIN"/>
    <property type="match status" value="1"/>
</dbReference>
<keyword evidence="2" id="KW-0808">Transferase</keyword>
<dbReference type="PROSITE" id="PS50011">
    <property type="entry name" value="PROTEIN_KINASE_DOM"/>
    <property type="match status" value="1"/>
</dbReference>
<gene>
    <name evidence="2" type="ORF">NKR23_g4689</name>
</gene>
<evidence type="ECO:0000259" key="1">
    <source>
        <dbReference type="PROSITE" id="PS50011"/>
    </source>
</evidence>
<evidence type="ECO:0000313" key="3">
    <source>
        <dbReference type="Proteomes" id="UP001174694"/>
    </source>
</evidence>
<accession>A0AA38RR76</accession>
<feature type="domain" description="Protein kinase" evidence="1">
    <location>
        <begin position="161"/>
        <end position="519"/>
    </location>
</feature>
<dbReference type="CDD" id="cd00180">
    <property type="entry name" value="PKc"/>
    <property type="match status" value="1"/>
</dbReference>
<dbReference type="InterPro" id="IPR011009">
    <property type="entry name" value="Kinase-like_dom_sf"/>
</dbReference>
<proteinExistence type="predicted"/>
<evidence type="ECO:0000313" key="2">
    <source>
        <dbReference type="EMBL" id="KAJ9148995.1"/>
    </source>
</evidence>
<keyword evidence="3" id="KW-1185">Reference proteome</keyword>
<dbReference type="Gene3D" id="1.10.510.10">
    <property type="entry name" value="Transferase(Phosphotransferase) domain 1"/>
    <property type="match status" value="2"/>
</dbReference>
<name>A0AA38RR76_9PEZI</name>
<reference evidence="2" key="1">
    <citation type="submission" date="2022-07" db="EMBL/GenBank/DDBJ databases">
        <title>Fungi with potential for degradation of polypropylene.</title>
        <authorList>
            <person name="Gostincar C."/>
        </authorList>
    </citation>
    <scope>NUCLEOTIDE SEQUENCE</scope>
    <source>
        <strain evidence="2">EXF-13308</strain>
    </source>
</reference>
<comment type="caution">
    <text evidence="2">The sequence shown here is derived from an EMBL/GenBank/DDBJ whole genome shotgun (WGS) entry which is preliminary data.</text>
</comment>
<dbReference type="EMBL" id="JANBVO010000011">
    <property type="protein sequence ID" value="KAJ9148995.1"/>
    <property type="molecule type" value="Genomic_DNA"/>
</dbReference>